<dbReference type="InterPro" id="IPR019794">
    <property type="entry name" value="Peroxidases_AS"/>
</dbReference>
<dbReference type="PROSITE" id="PS50873">
    <property type="entry name" value="PEROXIDASE_4"/>
    <property type="match status" value="1"/>
</dbReference>
<evidence type="ECO:0000256" key="7">
    <source>
        <dbReference type="ARBA" id="ARBA00023004"/>
    </source>
</evidence>
<dbReference type="InterPro" id="IPR010255">
    <property type="entry name" value="Haem_peroxidase_sf"/>
</dbReference>
<dbReference type="PROSITE" id="PS00436">
    <property type="entry name" value="PEROXIDASE_2"/>
    <property type="match status" value="1"/>
</dbReference>
<dbReference type="AlphaFoldDB" id="A0A6G1IV87"/>
<keyword evidence="8 13" id="KW-1015">Disulfide bond</keyword>
<dbReference type="Pfam" id="PF00141">
    <property type="entry name" value="peroxidase"/>
    <property type="match status" value="1"/>
</dbReference>
<keyword evidence="6 14" id="KW-0560">Oxidoreductase</keyword>
<evidence type="ECO:0000256" key="6">
    <source>
        <dbReference type="ARBA" id="ARBA00023002"/>
    </source>
</evidence>
<evidence type="ECO:0000256" key="1">
    <source>
        <dbReference type="ARBA" id="ARBA00000189"/>
    </source>
</evidence>
<organism evidence="16 17">
    <name type="scientific">Lentithecium fluviatile CBS 122367</name>
    <dbReference type="NCBI Taxonomy" id="1168545"/>
    <lineage>
        <taxon>Eukaryota</taxon>
        <taxon>Fungi</taxon>
        <taxon>Dikarya</taxon>
        <taxon>Ascomycota</taxon>
        <taxon>Pezizomycotina</taxon>
        <taxon>Dothideomycetes</taxon>
        <taxon>Pleosporomycetidae</taxon>
        <taxon>Pleosporales</taxon>
        <taxon>Massarineae</taxon>
        <taxon>Lentitheciaceae</taxon>
        <taxon>Lentithecium</taxon>
    </lineage>
</organism>
<keyword evidence="5 11" id="KW-0479">Metal-binding</keyword>
<dbReference type="Gene3D" id="1.10.420.10">
    <property type="entry name" value="Peroxidase, domain 2"/>
    <property type="match status" value="1"/>
</dbReference>
<name>A0A6G1IV87_9PLEO</name>
<accession>A0A6G1IV87</accession>
<feature type="binding site" evidence="11">
    <location>
        <position position="59"/>
    </location>
    <ligand>
        <name>Ca(2+)</name>
        <dbReference type="ChEBI" id="CHEBI:29108"/>
        <label>1</label>
    </ligand>
</feature>
<keyword evidence="4 11" id="KW-0349">Heme</keyword>
<feature type="domain" description="Plant heme peroxidase family profile" evidence="15">
    <location>
        <begin position="40"/>
        <end position="257"/>
    </location>
</feature>
<dbReference type="PROSITE" id="PS00435">
    <property type="entry name" value="PEROXIDASE_1"/>
    <property type="match status" value="1"/>
</dbReference>
<protein>
    <recommendedName>
        <fullName evidence="14">Peroxidase</fullName>
        <ecNumber evidence="14">1.11.1.-</ecNumber>
    </recommendedName>
</protein>
<dbReference type="GO" id="GO:0046872">
    <property type="term" value="F:metal ion binding"/>
    <property type="evidence" value="ECO:0007669"/>
    <property type="project" value="UniProtKB-UniRule"/>
</dbReference>
<keyword evidence="11 14" id="KW-0106">Calcium</keyword>
<keyword evidence="9" id="KW-0325">Glycoprotein</keyword>
<dbReference type="InterPro" id="IPR019793">
    <property type="entry name" value="Peroxidases_heam-ligand_BS"/>
</dbReference>
<feature type="disulfide bond" evidence="13">
    <location>
        <begin position="15"/>
        <end position="248"/>
    </location>
</feature>
<feature type="disulfide bond" evidence="13">
    <location>
        <begin position="36"/>
        <end position="108"/>
    </location>
</feature>
<dbReference type="PRINTS" id="PR00462">
    <property type="entry name" value="LIGNINASE"/>
</dbReference>
<keyword evidence="7 11" id="KW-0408">Iron</keyword>
<proteinExistence type="inferred from homology"/>
<evidence type="ECO:0000256" key="12">
    <source>
        <dbReference type="PIRSR" id="PIRSR601621-3"/>
    </source>
</evidence>
<evidence type="ECO:0000256" key="11">
    <source>
        <dbReference type="PIRSR" id="PIRSR601621-2"/>
    </source>
</evidence>
<feature type="binding site" evidence="11">
    <location>
        <position position="175"/>
    </location>
    <ligand>
        <name>Ca(2+)</name>
        <dbReference type="ChEBI" id="CHEBI:29108"/>
        <label>2</label>
    </ligand>
</feature>
<evidence type="ECO:0000313" key="16">
    <source>
        <dbReference type="EMBL" id="KAF2682164.1"/>
    </source>
</evidence>
<dbReference type="InterPro" id="IPR001621">
    <property type="entry name" value="Ligninase"/>
</dbReference>
<dbReference type="PANTHER" id="PTHR31517:SF48">
    <property type="entry name" value="PEROXIDASE 16-RELATED"/>
    <property type="match status" value="1"/>
</dbReference>
<evidence type="ECO:0000256" key="10">
    <source>
        <dbReference type="PIRSR" id="PIRSR601621-1"/>
    </source>
</evidence>
<comment type="cofactor">
    <cofactor evidence="11">
        <name>heme b</name>
        <dbReference type="ChEBI" id="CHEBI:60344"/>
    </cofactor>
    <text evidence="11">Binds 1 heme b (iron(II)-protoporphyrin IX) group per subunit.</text>
</comment>
<dbReference type="GO" id="GO:0140825">
    <property type="term" value="F:lactoperoxidase activity"/>
    <property type="evidence" value="ECO:0007669"/>
    <property type="project" value="UniProtKB-EC"/>
</dbReference>
<comment type="similarity">
    <text evidence="2 14">Belongs to the peroxidase family. Ligninase subfamily.</text>
</comment>
<feature type="binding site" evidence="11">
    <location>
        <position position="57"/>
    </location>
    <ligand>
        <name>Ca(2+)</name>
        <dbReference type="ChEBI" id="CHEBI:29108"/>
        <label>1</label>
    </ligand>
</feature>
<dbReference type="EC" id="1.11.1.-" evidence="14"/>
<dbReference type="PRINTS" id="PR00458">
    <property type="entry name" value="PEROXIDASE"/>
</dbReference>
<comment type="catalytic activity">
    <reaction evidence="1">
        <text>2 a phenolic donor + H2O2 = 2 a phenolic radical donor + 2 H2O</text>
        <dbReference type="Rhea" id="RHEA:56136"/>
        <dbReference type="ChEBI" id="CHEBI:15377"/>
        <dbReference type="ChEBI" id="CHEBI:16240"/>
        <dbReference type="ChEBI" id="CHEBI:139520"/>
        <dbReference type="ChEBI" id="CHEBI:139521"/>
        <dbReference type="EC" id="1.11.1.7"/>
    </reaction>
</comment>
<evidence type="ECO:0000313" key="17">
    <source>
        <dbReference type="Proteomes" id="UP000799291"/>
    </source>
</evidence>
<gene>
    <name evidence="16" type="ORF">K458DRAFT_479017</name>
</gene>
<dbReference type="OrthoDB" id="2113341at2759"/>
<evidence type="ECO:0000256" key="14">
    <source>
        <dbReference type="RuleBase" id="RU363051"/>
    </source>
</evidence>
<evidence type="ECO:0000259" key="15">
    <source>
        <dbReference type="PROSITE" id="PS50873"/>
    </source>
</evidence>
<feature type="binding site" evidence="11">
    <location>
        <position position="182"/>
    </location>
    <ligand>
        <name>Ca(2+)</name>
        <dbReference type="ChEBI" id="CHEBI:29108"/>
        <label>2</label>
    </ligand>
</feature>
<evidence type="ECO:0000256" key="8">
    <source>
        <dbReference type="ARBA" id="ARBA00023157"/>
    </source>
</evidence>
<feature type="binding site" evidence="11">
    <location>
        <position position="50"/>
    </location>
    <ligand>
        <name>Ca(2+)</name>
        <dbReference type="ChEBI" id="CHEBI:29108"/>
        <label>1</label>
    </ligand>
</feature>
<feature type="site" description="Transition state stabilizer" evidence="12">
    <location>
        <position position="45"/>
    </location>
</feature>
<reference evidence="16" key="1">
    <citation type="journal article" date="2020" name="Stud. Mycol.">
        <title>101 Dothideomycetes genomes: a test case for predicting lifestyles and emergence of pathogens.</title>
        <authorList>
            <person name="Haridas S."/>
            <person name="Albert R."/>
            <person name="Binder M."/>
            <person name="Bloem J."/>
            <person name="Labutti K."/>
            <person name="Salamov A."/>
            <person name="Andreopoulos B."/>
            <person name="Baker S."/>
            <person name="Barry K."/>
            <person name="Bills G."/>
            <person name="Bluhm B."/>
            <person name="Cannon C."/>
            <person name="Castanera R."/>
            <person name="Culley D."/>
            <person name="Daum C."/>
            <person name="Ezra D."/>
            <person name="Gonzalez J."/>
            <person name="Henrissat B."/>
            <person name="Kuo A."/>
            <person name="Liang C."/>
            <person name="Lipzen A."/>
            <person name="Lutzoni F."/>
            <person name="Magnuson J."/>
            <person name="Mondo S."/>
            <person name="Nolan M."/>
            <person name="Ohm R."/>
            <person name="Pangilinan J."/>
            <person name="Park H.-J."/>
            <person name="Ramirez L."/>
            <person name="Alfaro M."/>
            <person name="Sun H."/>
            <person name="Tritt A."/>
            <person name="Yoshinaga Y."/>
            <person name="Zwiers L.-H."/>
            <person name="Turgeon B."/>
            <person name="Goodwin S."/>
            <person name="Spatafora J."/>
            <person name="Crous P."/>
            <person name="Grigoriev I."/>
        </authorList>
    </citation>
    <scope>NUCLEOTIDE SEQUENCE</scope>
    <source>
        <strain evidence="16">CBS 122367</strain>
    </source>
</reference>
<dbReference type="EMBL" id="MU005588">
    <property type="protein sequence ID" value="KAF2682164.1"/>
    <property type="molecule type" value="Genomic_DNA"/>
</dbReference>
<dbReference type="GO" id="GO:0006979">
    <property type="term" value="P:response to oxidative stress"/>
    <property type="evidence" value="ECO:0007669"/>
    <property type="project" value="InterPro"/>
</dbReference>
<evidence type="ECO:0000256" key="13">
    <source>
        <dbReference type="PIRSR" id="PIRSR601621-4"/>
    </source>
</evidence>
<dbReference type="InterPro" id="IPR002016">
    <property type="entry name" value="Haem_peroxidase"/>
</dbReference>
<keyword evidence="17" id="KW-1185">Reference proteome</keyword>
<feature type="binding site" evidence="11">
    <location>
        <position position="177"/>
    </location>
    <ligand>
        <name>Ca(2+)</name>
        <dbReference type="ChEBI" id="CHEBI:29108"/>
        <label>2</label>
    </ligand>
</feature>
<evidence type="ECO:0000256" key="5">
    <source>
        <dbReference type="ARBA" id="ARBA00022723"/>
    </source>
</evidence>
<dbReference type="InterPro" id="IPR000823">
    <property type="entry name" value="Peroxidase_pln"/>
</dbReference>
<dbReference type="Proteomes" id="UP000799291">
    <property type="component" value="Unassembled WGS sequence"/>
</dbReference>
<dbReference type="Gene3D" id="1.10.520.10">
    <property type="match status" value="1"/>
</dbReference>
<feature type="active site" description="Proton acceptor" evidence="10">
    <location>
        <position position="49"/>
    </location>
</feature>
<comment type="cofactor">
    <cofactor evidence="11 14">
        <name>Ca(2+)</name>
        <dbReference type="ChEBI" id="CHEBI:29108"/>
    </cofactor>
    <text evidence="11 14">Binds 2 calcium ions per subunit.</text>
</comment>
<evidence type="ECO:0000256" key="4">
    <source>
        <dbReference type="ARBA" id="ARBA00022617"/>
    </source>
</evidence>
<evidence type="ECO:0000256" key="9">
    <source>
        <dbReference type="ARBA" id="ARBA00023180"/>
    </source>
</evidence>
<evidence type="ECO:0000256" key="3">
    <source>
        <dbReference type="ARBA" id="ARBA00022559"/>
    </source>
</evidence>
<dbReference type="SUPFAM" id="SSF48113">
    <property type="entry name" value="Heme-dependent peroxidases"/>
    <property type="match status" value="1"/>
</dbReference>
<evidence type="ECO:0000256" key="2">
    <source>
        <dbReference type="ARBA" id="ARBA00006089"/>
    </source>
</evidence>
<keyword evidence="3 14" id="KW-0575">Peroxidase</keyword>
<dbReference type="GO" id="GO:0020037">
    <property type="term" value="F:heme binding"/>
    <property type="evidence" value="ECO:0007669"/>
    <property type="project" value="UniProtKB-UniRule"/>
</dbReference>
<feature type="binding site" description="axial binding residue" evidence="11">
    <location>
        <position position="163"/>
    </location>
    <ligand>
        <name>heme b</name>
        <dbReference type="ChEBI" id="CHEBI:60344"/>
    </ligand>
    <ligandPart>
        <name>Fe</name>
        <dbReference type="ChEBI" id="CHEBI:18248"/>
    </ligandPart>
</feature>
<feature type="binding site" evidence="11">
    <location>
        <position position="164"/>
    </location>
    <ligand>
        <name>Ca(2+)</name>
        <dbReference type="ChEBI" id="CHEBI:29108"/>
        <label>2</label>
    </ligand>
</feature>
<sequence length="262" mass="27318">MRDTPNAIEKRQSSCPSVWTDVGTDLRSILVSDGTCTDSARAAIRLAFHDCFPGSCDGSVIVANECTTRVENAQMVDICGTLGDKATSFNVSTADMIQFAAAIGIASCTGGPVTSFYAGRTDNTTANPTGQLDGPNTDAATLVAHFAAKGFSITEMVALAGAHTIGRQLDSSAMDSTVGEWDSSFYGEVANGSTANPLNSDRFLSNSSDTSAQWSSVGASSSSFESAFVPAMEKMSLLGNDKSSLTDCSDVVKSYANMIEWA</sequence>
<dbReference type="PANTHER" id="PTHR31517">
    <property type="match status" value="1"/>
</dbReference>